<dbReference type="eggNOG" id="COG1917">
    <property type="taxonomic scope" value="Bacteria"/>
</dbReference>
<dbReference type="EMBL" id="JRHH01000005">
    <property type="protein sequence ID" value="KGD67387.1"/>
    <property type="molecule type" value="Genomic_DNA"/>
</dbReference>
<name>A0A095SS05_9FLAO</name>
<dbReference type="Pfam" id="PF07883">
    <property type="entry name" value="Cupin_2"/>
    <property type="match status" value="1"/>
</dbReference>
<dbReference type="InterPro" id="IPR013096">
    <property type="entry name" value="Cupin_2"/>
</dbReference>
<dbReference type="AlphaFoldDB" id="A0A095SS05"/>
<accession>A0A095SS05</accession>
<keyword evidence="1" id="KW-0732">Signal</keyword>
<evidence type="ECO:0000313" key="4">
    <source>
        <dbReference type="Proteomes" id="UP000029554"/>
    </source>
</evidence>
<feature type="signal peptide" evidence="1">
    <location>
        <begin position="1"/>
        <end position="27"/>
    </location>
</feature>
<dbReference type="RefSeq" id="WP_035128173.1">
    <property type="nucleotide sequence ID" value="NZ_JRHH01000005.1"/>
</dbReference>
<comment type="caution">
    <text evidence="3">The sequence shown here is derived from an EMBL/GenBank/DDBJ whole genome shotgun (WGS) entry which is preliminary data.</text>
</comment>
<dbReference type="Proteomes" id="UP000029554">
    <property type="component" value="Unassembled WGS sequence"/>
</dbReference>
<dbReference type="CDD" id="cd02235">
    <property type="entry name" value="cupin_BLL4011-like"/>
    <property type="match status" value="1"/>
</dbReference>
<sequence length="135" mass="14700">MENIKNILLTTLTIVMFSIMASSSAFAQQSGIKRTELQRYDISAKGRETIQVRIDFEPGAAFGEHSHPGEELIYVLEGSLEYIVEGKPPVTLNAGDVLFIPAGTVHAARNNGKSTGVELATYIVEKGKPVLVMKH</sequence>
<reference evidence="3 4" key="1">
    <citation type="submission" date="2014-09" db="EMBL/GenBank/DDBJ databases">
        <title>Whole Genome Shotgun of Flavobacterium aquatile LMG 4008.</title>
        <authorList>
            <person name="Gale A.N."/>
            <person name="Pipes S.E."/>
            <person name="Newman J.D."/>
        </authorList>
    </citation>
    <scope>NUCLEOTIDE SEQUENCE [LARGE SCALE GENOMIC DNA]</scope>
    <source>
        <strain evidence="3 4">LMG 4008</strain>
    </source>
</reference>
<gene>
    <name evidence="3" type="ORF">LG45_14350</name>
</gene>
<dbReference type="PANTHER" id="PTHR38599">
    <property type="entry name" value="CUPIN DOMAIN PROTEIN (AFU_ORTHOLOGUE AFUA_3G13620)"/>
    <property type="match status" value="1"/>
</dbReference>
<evidence type="ECO:0000256" key="1">
    <source>
        <dbReference type="SAM" id="SignalP"/>
    </source>
</evidence>
<proteinExistence type="predicted"/>
<dbReference type="OrthoDB" id="2620172at2"/>
<dbReference type="PANTHER" id="PTHR38599:SF1">
    <property type="entry name" value="CUPIN DOMAIN PROTEIN (AFU_ORTHOLOGUE AFUA_3G13620)"/>
    <property type="match status" value="1"/>
</dbReference>
<dbReference type="SUPFAM" id="SSF51182">
    <property type="entry name" value="RmlC-like cupins"/>
    <property type="match status" value="1"/>
</dbReference>
<feature type="chain" id="PRO_5001911221" evidence="1">
    <location>
        <begin position="28"/>
        <end position="135"/>
    </location>
</feature>
<keyword evidence="4" id="KW-1185">Reference proteome</keyword>
<feature type="domain" description="Cupin type-2" evidence="2">
    <location>
        <begin position="54"/>
        <end position="115"/>
    </location>
</feature>
<evidence type="ECO:0000313" key="3">
    <source>
        <dbReference type="EMBL" id="KGD67387.1"/>
    </source>
</evidence>
<protein>
    <submittedName>
        <fullName evidence="3">Cupin</fullName>
    </submittedName>
</protein>
<dbReference type="InterPro" id="IPR014710">
    <property type="entry name" value="RmlC-like_jellyroll"/>
</dbReference>
<dbReference type="Gene3D" id="2.60.120.10">
    <property type="entry name" value="Jelly Rolls"/>
    <property type="match status" value="1"/>
</dbReference>
<dbReference type="InterPro" id="IPR011051">
    <property type="entry name" value="RmlC_Cupin_sf"/>
</dbReference>
<evidence type="ECO:0000259" key="2">
    <source>
        <dbReference type="Pfam" id="PF07883"/>
    </source>
</evidence>
<dbReference type="STRING" id="1453498.LG45_14350"/>
<organism evidence="3 4">
    <name type="scientific">Flavobacterium aquatile LMG 4008 = ATCC 11947</name>
    <dbReference type="NCBI Taxonomy" id="1453498"/>
    <lineage>
        <taxon>Bacteria</taxon>
        <taxon>Pseudomonadati</taxon>
        <taxon>Bacteroidota</taxon>
        <taxon>Flavobacteriia</taxon>
        <taxon>Flavobacteriales</taxon>
        <taxon>Flavobacteriaceae</taxon>
        <taxon>Flavobacterium</taxon>
    </lineage>
</organism>